<dbReference type="STRING" id="1494590.ATN84_12305"/>
<name>A0A135HUC2_9HYPH</name>
<dbReference type="EMBL" id="LNTU01000023">
    <property type="protein sequence ID" value="KXF76794.1"/>
    <property type="molecule type" value="Genomic_DNA"/>
</dbReference>
<gene>
    <name evidence="1" type="ORF">ATN84_12305</name>
</gene>
<dbReference type="Proteomes" id="UP000070107">
    <property type="component" value="Unassembled WGS sequence"/>
</dbReference>
<comment type="caution">
    <text evidence="1">The sequence shown here is derived from an EMBL/GenBank/DDBJ whole genome shotgun (WGS) entry which is preliminary data.</text>
</comment>
<evidence type="ECO:0000313" key="2">
    <source>
        <dbReference type="Proteomes" id="UP000070107"/>
    </source>
</evidence>
<keyword evidence="2" id="KW-1185">Reference proteome</keyword>
<proteinExistence type="predicted"/>
<sequence length="64" mass="7545">MLNRVTKKAEFVLHRDIYEENISLYRSKRLKKNVYLARSLFVKHSVRASGNQIFAIFRASDDSL</sequence>
<reference evidence="1 2" key="1">
    <citation type="submission" date="2015-11" db="EMBL/GenBank/DDBJ databases">
        <title>Draft genome sequence of Paramesorhizobium deserti A-3-E, a strain highly resistant to diverse beta-lactam antibiotics.</title>
        <authorList>
            <person name="Lv R."/>
            <person name="Yang X."/>
            <person name="Fang N."/>
            <person name="Guo J."/>
            <person name="Luo X."/>
            <person name="Peng F."/>
            <person name="Yang R."/>
            <person name="Cui Y."/>
            <person name="Fang C."/>
            <person name="Song Y."/>
        </authorList>
    </citation>
    <scope>NUCLEOTIDE SEQUENCE [LARGE SCALE GENOMIC DNA]</scope>
    <source>
        <strain evidence="1 2">A-3-E</strain>
    </source>
</reference>
<organism evidence="1 2">
    <name type="scientific">Paramesorhizobium deserti</name>
    <dbReference type="NCBI Taxonomy" id="1494590"/>
    <lineage>
        <taxon>Bacteria</taxon>
        <taxon>Pseudomonadati</taxon>
        <taxon>Pseudomonadota</taxon>
        <taxon>Alphaproteobacteria</taxon>
        <taxon>Hyphomicrobiales</taxon>
        <taxon>Phyllobacteriaceae</taxon>
        <taxon>Paramesorhizobium</taxon>
    </lineage>
</organism>
<accession>A0A135HUC2</accession>
<evidence type="ECO:0000313" key="1">
    <source>
        <dbReference type="EMBL" id="KXF76794.1"/>
    </source>
</evidence>
<dbReference type="AlphaFoldDB" id="A0A135HUC2"/>
<protein>
    <submittedName>
        <fullName evidence="1">Uncharacterized protein</fullName>
    </submittedName>
</protein>